<organism evidence="3 4">
    <name type="scientific">Sneathiella sedimenti</name>
    <dbReference type="NCBI Taxonomy" id="2816034"/>
    <lineage>
        <taxon>Bacteria</taxon>
        <taxon>Pseudomonadati</taxon>
        <taxon>Pseudomonadota</taxon>
        <taxon>Alphaproteobacteria</taxon>
        <taxon>Sneathiellales</taxon>
        <taxon>Sneathiellaceae</taxon>
        <taxon>Sneathiella</taxon>
    </lineage>
</organism>
<evidence type="ECO:0000256" key="2">
    <source>
        <dbReference type="SAM" id="Phobius"/>
    </source>
</evidence>
<evidence type="ECO:0000313" key="3">
    <source>
        <dbReference type="EMBL" id="MBO0334669.1"/>
    </source>
</evidence>
<dbReference type="EMBL" id="JAFLNC010000004">
    <property type="protein sequence ID" value="MBO0334669.1"/>
    <property type="molecule type" value="Genomic_DNA"/>
</dbReference>
<accession>A0ABS3F831</accession>
<feature type="compositionally biased region" description="Polar residues" evidence="1">
    <location>
        <begin position="204"/>
        <end position="219"/>
    </location>
</feature>
<feature type="region of interest" description="Disordered" evidence="1">
    <location>
        <begin position="1"/>
        <end position="20"/>
    </location>
</feature>
<name>A0ABS3F831_9PROT</name>
<sequence>MGLSSRRSTTNAAREPKVPEHTLMSSLLQTSLVDAQLLMMTAAERGIELDEEVTRTILETSNAFDKNQLTPAIASGFWHAYEVLSHTLSPITIDSVRATHDMRGLRAGVWGSLQGRNYVPFSRKSAFSYKLLSLLTLLTLIALQVFWAIGNTLVVDIKDQSDRIIELEEQLFNDHGSIRSGSESTLSQRQRLQANSGSEKENETPSNIPDSQEGSSRPTDVQVLNRQIGEYISWRNAEIIELKNWNRFWGRIIFFSEQTWEKPDYSQLSPESKLHVHYVSAQYVLHAISAYFLPILYGLLGASFYVLRQLPKDIESLTFSMNSHIDYSLRITQGPLAGIMASFFFTEAPNKLYSLTSHSSAIATVKLGSSSLADFSPLAIAFLAGYSVELIFYVIDKIISTVTTRSTTTLAKSSPLPEKKTSPGKATPPSPS</sequence>
<dbReference type="RefSeq" id="WP_207046691.1">
    <property type="nucleotide sequence ID" value="NZ_JAFLNC010000004.1"/>
</dbReference>
<comment type="caution">
    <text evidence="3">The sequence shown here is derived from an EMBL/GenBank/DDBJ whole genome shotgun (WGS) entry which is preliminary data.</text>
</comment>
<feature type="transmembrane region" description="Helical" evidence="2">
    <location>
        <begin position="131"/>
        <end position="149"/>
    </location>
</feature>
<evidence type="ECO:0000313" key="4">
    <source>
        <dbReference type="Proteomes" id="UP000664761"/>
    </source>
</evidence>
<feature type="transmembrane region" description="Helical" evidence="2">
    <location>
        <begin position="327"/>
        <end position="345"/>
    </location>
</feature>
<protein>
    <submittedName>
        <fullName evidence="3">Uncharacterized protein</fullName>
    </submittedName>
</protein>
<dbReference type="Proteomes" id="UP000664761">
    <property type="component" value="Unassembled WGS sequence"/>
</dbReference>
<feature type="region of interest" description="Disordered" evidence="1">
    <location>
        <begin position="410"/>
        <end position="432"/>
    </location>
</feature>
<keyword evidence="2" id="KW-0812">Transmembrane</keyword>
<feature type="compositionally biased region" description="Polar residues" evidence="1">
    <location>
        <begin position="179"/>
        <end position="197"/>
    </location>
</feature>
<feature type="transmembrane region" description="Helical" evidence="2">
    <location>
        <begin position="375"/>
        <end position="395"/>
    </location>
</feature>
<feature type="transmembrane region" description="Helical" evidence="2">
    <location>
        <begin position="283"/>
        <end position="307"/>
    </location>
</feature>
<proteinExistence type="predicted"/>
<gene>
    <name evidence="3" type="ORF">J0X12_13660</name>
</gene>
<keyword evidence="2" id="KW-1133">Transmembrane helix</keyword>
<keyword evidence="2" id="KW-0472">Membrane</keyword>
<keyword evidence="4" id="KW-1185">Reference proteome</keyword>
<evidence type="ECO:0000256" key="1">
    <source>
        <dbReference type="SAM" id="MobiDB-lite"/>
    </source>
</evidence>
<feature type="compositionally biased region" description="Polar residues" evidence="1">
    <location>
        <begin position="1"/>
        <end position="12"/>
    </location>
</feature>
<reference evidence="3 4" key="1">
    <citation type="submission" date="2021-03" db="EMBL/GenBank/DDBJ databases">
        <title>Sneathiella sp. CAU 1612 isolated from Kang Won-do.</title>
        <authorList>
            <person name="Kim W."/>
        </authorList>
    </citation>
    <scope>NUCLEOTIDE SEQUENCE [LARGE SCALE GENOMIC DNA]</scope>
    <source>
        <strain evidence="3 4">CAU 1612</strain>
    </source>
</reference>
<feature type="region of interest" description="Disordered" evidence="1">
    <location>
        <begin position="176"/>
        <end position="219"/>
    </location>
</feature>